<feature type="signal peptide" evidence="2">
    <location>
        <begin position="1"/>
        <end position="17"/>
    </location>
</feature>
<sequence length="91" mass="10479">MFSPLLSLTNIFQSCLQTCVLNHGECYNEQFVVCNVLDKILGSLSFERYSEDQYLVKKLEIFQQQSRNQDNHLPSPTTISRTNTKVYSPVS</sequence>
<name>A0A3Q7HQS6_SOLLC</name>
<evidence type="ECO:0000256" key="2">
    <source>
        <dbReference type="SAM" id="SignalP"/>
    </source>
</evidence>
<dbReference type="EnsemblPlants" id="Solyc08g074893.1.1">
    <property type="protein sequence ID" value="Solyc08g074893.1.1"/>
    <property type="gene ID" value="Solyc08g074893.1"/>
</dbReference>
<dbReference type="InParanoid" id="A0A3Q7HQS6"/>
<evidence type="ECO:0000313" key="4">
    <source>
        <dbReference type="Proteomes" id="UP000004994"/>
    </source>
</evidence>
<keyword evidence="4" id="KW-1185">Reference proteome</keyword>
<reference evidence="3" key="2">
    <citation type="submission" date="2019-01" db="UniProtKB">
        <authorList>
            <consortium name="EnsemblPlants"/>
        </authorList>
    </citation>
    <scope>IDENTIFICATION</scope>
    <source>
        <strain evidence="3">cv. Heinz 1706</strain>
    </source>
</reference>
<protein>
    <recommendedName>
        <fullName evidence="5">Apple domain-containing protein</fullName>
    </recommendedName>
</protein>
<keyword evidence="2" id="KW-0732">Signal</keyword>
<feature type="chain" id="PRO_5018668373" description="Apple domain-containing protein" evidence="2">
    <location>
        <begin position="18"/>
        <end position="91"/>
    </location>
</feature>
<reference evidence="3" key="1">
    <citation type="journal article" date="2012" name="Nature">
        <title>The tomato genome sequence provides insights into fleshy fruit evolution.</title>
        <authorList>
            <consortium name="Tomato Genome Consortium"/>
        </authorList>
    </citation>
    <scope>NUCLEOTIDE SEQUENCE [LARGE SCALE GENOMIC DNA]</scope>
    <source>
        <strain evidence="3">cv. Heinz 1706</strain>
    </source>
</reference>
<evidence type="ECO:0000313" key="3">
    <source>
        <dbReference type="EnsemblPlants" id="Solyc08g074893.1.1"/>
    </source>
</evidence>
<evidence type="ECO:0008006" key="5">
    <source>
        <dbReference type="Google" id="ProtNLM"/>
    </source>
</evidence>
<evidence type="ECO:0000256" key="1">
    <source>
        <dbReference type="SAM" id="MobiDB-lite"/>
    </source>
</evidence>
<accession>A0A3Q7HQS6</accession>
<dbReference type="Gramene" id="Solyc08g074893.1.1">
    <property type="protein sequence ID" value="Solyc08g074893.1.1"/>
    <property type="gene ID" value="Solyc08g074893.1"/>
</dbReference>
<proteinExistence type="predicted"/>
<dbReference type="AlphaFoldDB" id="A0A3Q7HQS6"/>
<organism evidence="3">
    <name type="scientific">Solanum lycopersicum</name>
    <name type="common">Tomato</name>
    <name type="synonym">Lycopersicon esculentum</name>
    <dbReference type="NCBI Taxonomy" id="4081"/>
    <lineage>
        <taxon>Eukaryota</taxon>
        <taxon>Viridiplantae</taxon>
        <taxon>Streptophyta</taxon>
        <taxon>Embryophyta</taxon>
        <taxon>Tracheophyta</taxon>
        <taxon>Spermatophyta</taxon>
        <taxon>Magnoliopsida</taxon>
        <taxon>eudicotyledons</taxon>
        <taxon>Gunneridae</taxon>
        <taxon>Pentapetalae</taxon>
        <taxon>asterids</taxon>
        <taxon>lamiids</taxon>
        <taxon>Solanales</taxon>
        <taxon>Solanaceae</taxon>
        <taxon>Solanoideae</taxon>
        <taxon>Solaneae</taxon>
        <taxon>Solanum</taxon>
        <taxon>Solanum subgen. Lycopersicon</taxon>
    </lineage>
</organism>
<dbReference type="Proteomes" id="UP000004994">
    <property type="component" value="Chromosome 8"/>
</dbReference>
<feature type="region of interest" description="Disordered" evidence="1">
    <location>
        <begin position="67"/>
        <end position="91"/>
    </location>
</feature>